<accession>A0ABP7F2N4</accession>
<dbReference type="EMBL" id="BAABAE010000001">
    <property type="protein sequence ID" value="GAA3730298.1"/>
    <property type="molecule type" value="Genomic_DNA"/>
</dbReference>
<sequence>MTENDTRKLIEKADEWLVNFGQGFQEFPGGPMVAYEGTELIRSLHAALEASLPTEDDRTALIEHLRRRLGQFNGTQFWVEFMGTAEVMADEILAGFHTSHFPPETEETS</sequence>
<evidence type="ECO:0000313" key="2">
    <source>
        <dbReference type="Proteomes" id="UP001501004"/>
    </source>
</evidence>
<gene>
    <name evidence="1" type="ORF">GCM10022239_03610</name>
</gene>
<organism evidence="1 2">
    <name type="scientific">Leifsonella bigeumensis</name>
    <dbReference type="NCBI Taxonomy" id="433643"/>
    <lineage>
        <taxon>Bacteria</taxon>
        <taxon>Bacillati</taxon>
        <taxon>Actinomycetota</taxon>
        <taxon>Actinomycetes</taxon>
        <taxon>Micrococcales</taxon>
        <taxon>Microbacteriaceae</taxon>
        <taxon>Leifsonella</taxon>
    </lineage>
</organism>
<dbReference type="Proteomes" id="UP001501004">
    <property type="component" value="Unassembled WGS sequence"/>
</dbReference>
<reference evidence="2" key="1">
    <citation type="journal article" date="2019" name="Int. J. Syst. Evol. Microbiol.">
        <title>The Global Catalogue of Microorganisms (GCM) 10K type strain sequencing project: providing services to taxonomists for standard genome sequencing and annotation.</title>
        <authorList>
            <consortium name="The Broad Institute Genomics Platform"/>
            <consortium name="The Broad Institute Genome Sequencing Center for Infectious Disease"/>
            <person name="Wu L."/>
            <person name="Ma J."/>
        </authorList>
    </citation>
    <scope>NUCLEOTIDE SEQUENCE [LARGE SCALE GENOMIC DNA]</scope>
    <source>
        <strain evidence="2">JCM 16949</strain>
    </source>
</reference>
<protein>
    <submittedName>
        <fullName evidence="1">Uncharacterized protein</fullName>
    </submittedName>
</protein>
<dbReference type="RefSeq" id="WP_344753093.1">
    <property type="nucleotide sequence ID" value="NZ_BAABAE010000001.1"/>
</dbReference>
<comment type="caution">
    <text evidence="1">The sequence shown here is derived from an EMBL/GenBank/DDBJ whole genome shotgun (WGS) entry which is preliminary data.</text>
</comment>
<name>A0ABP7F2N4_9MICO</name>
<evidence type="ECO:0000313" key="1">
    <source>
        <dbReference type="EMBL" id="GAA3730298.1"/>
    </source>
</evidence>
<proteinExistence type="predicted"/>
<keyword evidence="2" id="KW-1185">Reference proteome</keyword>